<feature type="compositionally biased region" description="Pro residues" evidence="1">
    <location>
        <begin position="138"/>
        <end position="150"/>
    </location>
</feature>
<feature type="compositionally biased region" description="Low complexity" evidence="1">
    <location>
        <begin position="194"/>
        <end position="214"/>
    </location>
</feature>
<organism evidence="2 3">
    <name type="scientific">Diplodia seriata</name>
    <dbReference type="NCBI Taxonomy" id="420778"/>
    <lineage>
        <taxon>Eukaryota</taxon>
        <taxon>Fungi</taxon>
        <taxon>Dikarya</taxon>
        <taxon>Ascomycota</taxon>
        <taxon>Pezizomycotina</taxon>
        <taxon>Dothideomycetes</taxon>
        <taxon>Dothideomycetes incertae sedis</taxon>
        <taxon>Botryosphaeriales</taxon>
        <taxon>Botryosphaeriaceae</taxon>
        <taxon>Diplodia</taxon>
    </lineage>
</organism>
<protein>
    <submittedName>
        <fullName evidence="2">Uncharacterized protein</fullName>
    </submittedName>
</protein>
<evidence type="ECO:0000256" key="1">
    <source>
        <dbReference type="SAM" id="MobiDB-lite"/>
    </source>
</evidence>
<feature type="compositionally biased region" description="Pro residues" evidence="1">
    <location>
        <begin position="44"/>
        <end position="55"/>
    </location>
</feature>
<accession>A0ABR3CVP1</accession>
<dbReference type="EMBL" id="JAJVCZ030000001">
    <property type="protein sequence ID" value="KAL0264951.1"/>
    <property type="molecule type" value="Genomic_DNA"/>
</dbReference>
<dbReference type="GeneID" id="92004990"/>
<name>A0ABR3CVP1_9PEZI</name>
<comment type="caution">
    <text evidence="2">The sequence shown here is derived from an EMBL/GenBank/DDBJ whole genome shotgun (WGS) entry which is preliminary data.</text>
</comment>
<proteinExistence type="predicted"/>
<feature type="compositionally biased region" description="Low complexity" evidence="1">
    <location>
        <begin position="289"/>
        <end position="309"/>
    </location>
</feature>
<feature type="region of interest" description="Disordered" evidence="1">
    <location>
        <begin position="36"/>
        <end position="76"/>
    </location>
</feature>
<feature type="compositionally biased region" description="Low complexity" evidence="1">
    <location>
        <begin position="66"/>
        <end position="76"/>
    </location>
</feature>
<reference evidence="2 3" key="1">
    <citation type="submission" date="2024-02" db="EMBL/GenBank/DDBJ databases">
        <title>De novo assembly and annotation of 12 fungi associated with fruit tree decline syndrome in Ontario, Canada.</title>
        <authorList>
            <person name="Sulman M."/>
            <person name="Ellouze W."/>
            <person name="Ilyukhin E."/>
        </authorList>
    </citation>
    <scope>NUCLEOTIDE SEQUENCE [LARGE SCALE GENOMIC DNA]</scope>
    <source>
        <strain evidence="2 3">FDS-637</strain>
    </source>
</reference>
<evidence type="ECO:0000313" key="3">
    <source>
        <dbReference type="Proteomes" id="UP001430584"/>
    </source>
</evidence>
<keyword evidence="3" id="KW-1185">Reference proteome</keyword>
<feature type="region of interest" description="Disordered" evidence="1">
    <location>
        <begin position="193"/>
        <end position="235"/>
    </location>
</feature>
<sequence>MQAYMSYRLTHTSRSLAFPATISEIAIRTVPDPPLTVHVINSPPSSPTPPPSPDPDGPDGGGGGASRSTAAAAAAGTPDPAVLNHYAHHIRLALPSGRTEEYAFDLTSAQYGWGGGSFTNTTTTIPSNSDPHSHSKHPPPPPPPAPPPGCPLVPWHTYTMTRIQTIHYTAPLGSLRLLDDMYVVLGLRGVVGTASSSSSPSSSASPSPSSSSSPYSGFASFRDEDADDDDDDDEDSAHVAWWALTRHWDDVLAVWEEEGDEGGEGEGEGAFGVGAGKVAGWAGLGLGGAATSPSSSPSSPSPSSSSAAAGGTGGGDGDADGIWQAKQSDALAWLETSARALKKDVRDVVEVYGGAVGEAERAEVAERVRAWAGVWWPPLAEELAAVGLEEVGRRLRERRWDGVMDGYRGWRYGAEKGGI</sequence>
<gene>
    <name evidence="2" type="ORF">SLS55_000905</name>
</gene>
<feature type="region of interest" description="Disordered" evidence="1">
    <location>
        <begin position="288"/>
        <end position="322"/>
    </location>
</feature>
<feature type="region of interest" description="Disordered" evidence="1">
    <location>
        <begin position="117"/>
        <end position="150"/>
    </location>
</feature>
<evidence type="ECO:0000313" key="2">
    <source>
        <dbReference type="EMBL" id="KAL0264951.1"/>
    </source>
</evidence>
<feature type="compositionally biased region" description="Acidic residues" evidence="1">
    <location>
        <begin position="224"/>
        <end position="235"/>
    </location>
</feature>
<dbReference type="RefSeq" id="XP_066637691.1">
    <property type="nucleotide sequence ID" value="XM_066772412.1"/>
</dbReference>
<dbReference type="Proteomes" id="UP001430584">
    <property type="component" value="Unassembled WGS sequence"/>
</dbReference>